<dbReference type="InterPro" id="IPR001841">
    <property type="entry name" value="Znf_RING"/>
</dbReference>
<dbReference type="SUPFAM" id="SSF57850">
    <property type="entry name" value="RING/U-box"/>
    <property type="match status" value="1"/>
</dbReference>
<dbReference type="InterPro" id="IPR013083">
    <property type="entry name" value="Znf_RING/FYVE/PHD"/>
</dbReference>
<evidence type="ECO:0000256" key="3">
    <source>
        <dbReference type="ARBA" id="ARBA00022833"/>
    </source>
</evidence>
<dbReference type="AlphaFoldDB" id="A0A6M2D5V8"/>
<keyword evidence="7" id="KW-0675">Receptor</keyword>
<dbReference type="GO" id="GO:0009898">
    <property type="term" value="C:cytoplasmic side of plasma membrane"/>
    <property type="evidence" value="ECO:0007669"/>
    <property type="project" value="TreeGrafter"/>
</dbReference>
<dbReference type="PROSITE" id="PS50089">
    <property type="entry name" value="ZF_RING_2"/>
    <property type="match status" value="1"/>
</dbReference>
<evidence type="ECO:0000313" key="7">
    <source>
        <dbReference type="EMBL" id="NOV40627.1"/>
    </source>
</evidence>
<dbReference type="VEuPathDB" id="VectorBase:LOC119161080"/>
<dbReference type="InterPro" id="IPR018957">
    <property type="entry name" value="Znf_C3HC4_RING-type"/>
</dbReference>
<evidence type="ECO:0000256" key="5">
    <source>
        <dbReference type="SAM" id="MobiDB-lite"/>
    </source>
</evidence>
<name>A0A6M2D5V8_RHIMP</name>
<dbReference type="Pfam" id="PF00097">
    <property type="entry name" value="zf-C3HC4"/>
    <property type="match status" value="1"/>
</dbReference>
<dbReference type="GO" id="GO:0043122">
    <property type="term" value="P:regulation of canonical NF-kappaB signal transduction"/>
    <property type="evidence" value="ECO:0007669"/>
    <property type="project" value="TreeGrafter"/>
</dbReference>
<feature type="domain" description="RING-type" evidence="6">
    <location>
        <begin position="34"/>
        <end position="73"/>
    </location>
</feature>
<dbReference type="PANTHER" id="PTHR10131:SF138">
    <property type="entry name" value="RE66324P"/>
    <property type="match status" value="1"/>
</dbReference>
<feature type="compositionally biased region" description="Low complexity" evidence="5">
    <location>
        <begin position="153"/>
        <end position="167"/>
    </location>
</feature>
<sequence>MEEKPVHRCCHDDIPGANWRPTRFVSMVPSLYVCSICGMIPKSLVKLPCSHVLCSACHATNSDNGAGQCPLEKQPFERADSVSVNCPVSKIRRLKAHCWNQTQGCDFVGSVETLLKHYEHDCTYHVVECLKCGQAVLHKDLSKHHENGCGGFASQSAEESSPSESAAGTPKDTLEDPGMLLQDPCCGLPAIMTLLSKAVQRAKEHEVLMSTCTNDFRASMLKLKTDMAQMSKLTSETPSHSNALGVYLSELDNTLVFRKLEHFAHSSLKQLELMRQIVSQPAGHRSVIVNCEPIVNSVDECRRLSNALSIEDDLSKEILKQIYSLCFENAEELFSCVPVPRKLADVTIPFTRDTYFTIVVSKRTTSVKDTGTLYLDIQFNGLLEESRCILSNWTVRVKHPNSLDLDLEGPKESYCNCMRVLEKYEHFHRGFSVKLDDVRSGGFLRNGCLTLEIQFDEPSSLNTFE</sequence>
<evidence type="ECO:0000259" key="6">
    <source>
        <dbReference type="PROSITE" id="PS50089"/>
    </source>
</evidence>
<evidence type="ECO:0000256" key="4">
    <source>
        <dbReference type="PROSITE-ProRule" id="PRU00175"/>
    </source>
</evidence>
<keyword evidence="3" id="KW-0862">Zinc</keyword>
<protein>
    <submittedName>
        <fullName evidence="7">Putative tnf receptor-associated factor ovary overexpressed</fullName>
    </submittedName>
</protein>
<evidence type="ECO:0000256" key="2">
    <source>
        <dbReference type="ARBA" id="ARBA00022771"/>
    </source>
</evidence>
<dbReference type="GO" id="GO:0008270">
    <property type="term" value="F:zinc ion binding"/>
    <property type="evidence" value="ECO:0007669"/>
    <property type="project" value="UniProtKB-KW"/>
</dbReference>
<evidence type="ECO:0000256" key="1">
    <source>
        <dbReference type="ARBA" id="ARBA00022723"/>
    </source>
</evidence>
<dbReference type="GO" id="GO:0005164">
    <property type="term" value="F:tumor necrosis factor receptor binding"/>
    <property type="evidence" value="ECO:0007669"/>
    <property type="project" value="TreeGrafter"/>
</dbReference>
<dbReference type="Gene3D" id="3.30.40.10">
    <property type="entry name" value="Zinc/RING finger domain, C3HC4 (zinc finger)"/>
    <property type="match status" value="1"/>
</dbReference>
<keyword evidence="2 4" id="KW-0863">Zinc-finger</keyword>
<organism evidence="7">
    <name type="scientific">Rhipicephalus microplus</name>
    <name type="common">Cattle tick</name>
    <name type="synonym">Boophilus microplus</name>
    <dbReference type="NCBI Taxonomy" id="6941"/>
    <lineage>
        <taxon>Eukaryota</taxon>
        <taxon>Metazoa</taxon>
        <taxon>Ecdysozoa</taxon>
        <taxon>Arthropoda</taxon>
        <taxon>Chelicerata</taxon>
        <taxon>Arachnida</taxon>
        <taxon>Acari</taxon>
        <taxon>Parasitiformes</taxon>
        <taxon>Ixodida</taxon>
        <taxon>Ixodoidea</taxon>
        <taxon>Ixodidae</taxon>
        <taxon>Rhipicephalinae</taxon>
        <taxon>Rhipicephalus</taxon>
        <taxon>Boophilus</taxon>
    </lineage>
</organism>
<dbReference type="EMBL" id="GHWJ01007890">
    <property type="protein sequence ID" value="NOV40627.1"/>
    <property type="molecule type" value="Transcribed_RNA"/>
</dbReference>
<accession>A0A6M2D5V8</accession>
<dbReference type="OrthoDB" id="6507563at2759"/>
<keyword evidence="1" id="KW-0479">Metal-binding</keyword>
<proteinExistence type="predicted"/>
<reference evidence="7" key="1">
    <citation type="submission" date="2019-09" db="EMBL/GenBank/DDBJ databases">
        <title>Organ-specific transcriptomic study of the physiology of the cattle tick, Rhipicephalus microplus.</title>
        <authorList>
            <person name="Tirloni L."/>
            <person name="Braz G."/>
            <person name="Gandara A.C.P."/>
            <person name="Sabadin G.A."/>
            <person name="da Silva R.M."/>
            <person name="Guizzo M.G."/>
            <person name="Machado J.A."/>
            <person name="Costa E.P."/>
            <person name="Gomes H.F."/>
            <person name="Moraes J."/>
            <person name="Mota M.B.S."/>
            <person name="Mesquita R.D."/>
            <person name="Alvarenga P.H."/>
            <person name="Alves F."/>
            <person name="Seixas A."/>
            <person name="da Fonseca R.N."/>
            <person name="Fogaca A."/>
            <person name="Logullo C."/>
            <person name="Tanaka A."/>
            <person name="Daffre S."/>
            <person name="Termignoni C."/>
            <person name="Vaz I.S.Jr."/>
            <person name="Oliveira P.L."/>
            <person name="Ribeiro J.M."/>
        </authorList>
    </citation>
    <scope>NUCLEOTIDE SEQUENCE</scope>
    <source>
        <strain evidence="7">Porto Alegre</strain>
    </source>
</reference>
<dbReference type="PANTHER" id="PTHR10131">
    <property type="entry name" value="TNF RECEPTOR ASSOCIATED FACTOR"/>
    <property type="match status" value="1"/>
</dbReference>
<feature type="region of interest" description="Disordered" evidence="5">
    <location>
        <begin position="152"/>
        <end position="174"/>
    </location>
</feature>